<evidence type="ECO:0000313" key="11">
    <source>
        <dbReference type="EMBL" id="NXK29723.1"/>
    </source>
</evidence>
<keyword evidence="3" id="KW-0732">Signal</keyword>
<evidence type="ECO:0000256" key="4">
    <source>
        <dbReference type="ARBA" id="ARBA00022737"/>
    </source>
</evidence>
<dbReference type="PANTHER" id="PTHR13771">
    <property type="entry name" value="INTERCELLULAR ADHESION MOLECULE"/>
    <property type="match status" value="1"/>
</dbReference>
<keyword evidence="9" id="KW-0325">Glycoprotein</keyword>
<keyword evidence="5" id="KW-0130">Cell adhesion</keyword>
<dbReference type="PANTHER" id="PTHR13771:SF9">
    <property type="entry name" value="INTERCELLULAR ADHESION MOLECULE 5"/>
    <property type="match status" value="1"/>
</dbReference>
<evidence type="ECO:0000256" key="2">
    <source>
        <dbReference type="ARBA" id="ARBA00022692"/>
    </source>
</evidence>
<evidence type="ECO:0000256" key="10">
    <source>
        <dbReference type="ARBA" id="ARBA00023319"/>
    </source>
</evidence>
<evidence type="ECO:0000256" key="7">
    <source>
        <dbReference type="ARBA" id="ARBA00023136"/>
    </source>
</evidence>
<dbReference type="SUPFAM" id="SSF48726">
    <property type="entry name" value="Immunoglobulin"/>
    <property type="match status" value="1"/>
</dbReference>
<feature type="non-terminal residue" evidence="11">
    <location>
        <position position="1"/>
    </location>
</feature>
<dbReference type="InterPro" id="IPR036179">
    <property type="entry name" value="Ig-like_dom_sf"/>
</dbReference>
<accession>A0A7L0IE89</accession>
<dbReference type="Proteomes" id="UP000541811">
    <property type="component" value="Unassembled WGS sequence"/>
</dbReference>
<dbReference type="AlphaFoldDB" id="A0A7L0IE89"/>
<feature type="non-terminal residue" evidence="11">
    <location>
        <position position="107"/>
    </location>
</feature>
<evidence type="ECO:0000256" key="1">
    <source>
        <dbReference type="ARBA" id="ARBA00004479"/>
    </source>
</evidence>
<keyword evidence="10" id="KW-0393">Immunoglobulin domain</keyword>
<organism evidence="11 12">
    <name type="scientific">Arenaria interpres</name>
    <name type="common">Ruddy turnstone</name>
    <name type="synonym">Tringa interpres</name>
    <dbReference type="NCBI Taxonomy" id="54971"/>
    <lineage>
        <taxon>Eukaryota</taxon>
        <taxon>Metazoa</taxon>
        <taxon>Chordata</taxon>
        <taxon>Craniata</taxon>
        <taxon>Vertebrata</taxon>
        <taxon>Euteleostomi</taxon>
        <taxon>Archelosauria</taxon>
        <taxon>Archosauria</taxon>
        <taxon>Dinosauria</taxon>
        <taxon>Saurischia</taxon>
        <taxon>Theropoda</taxon>
        <taxon>Coelurosauria</taxon>
        <taxon>Aves</taxon>
        <taxon>Neognathae</taxon>
        <taxon>Neoaves</taxon>
        <taxon>Charadriiformes</taxon>
        <taxon>Scolopacidae</taxon>
        <taxon>Arenaria</taxon>
    </lineage>
</organism>
<evidence type="ECO:0000256" key="3">
    <source>
        <dbReference type="ARBA" id="ARBA00022729"/>
    </source>
</evidence>
<keyword evidence="7" id="KW-0472">Membrane</keyword>
<dbReference type="PRINTS" id="PR01472">
    <property type="entry name" value="ICAMVCAM1"/>
</dbReference>
<name>A0A7L0IE89_AREIN</name>
<keyword evidence="4" id="KW-0677">Repeat</keyword>
<dbReference type="EMBL" id="VXAK01046686">
    <property type="protein sequence ID" value="NXK29723.1"/>
    <property type="molecule type" value="Genomic_DNA"/>
</dbReference>
<comment type="subcellular location">
    <subcellularLocation>
        <location evidence="1">Membrane</location>
        <topology evidence="1">Single-pass type I membrane protein</topology>
    </subcellularLocation>
</comment>
<keyword evidence="2" id="KW-0812">Transmembrane</keyword>
<dbReference type="InterPro" id="IPR003987">
    <property type="entry name" value="ICAM_VCAM_N"/>
</dbReference>
<keyword evidence="6" id="KW-1133">Transmembrane helix</keyword>
<evidence type="ECO:0000256" key="9">
    <source>
        <dbReference type="ARBA" id="ARBA00023180"/>
    </source>
</evidence>
<dbReference type="GO" id="GO:0005178">
    <property type="term" value="F:integrin binding"/>
    <property type="evidence" value="ECO:0007669"/>
    <property type="project" value="InterPro"/>
</dbReference>
<protein>
    <submittedName>
        <fullName evidence="11">ICAM4 protein</fullName>
    </submittedName>
</protein>
<keyword evidence="12" id="KW-1185">Reference proteome</keyword>
<proteinExistence type="predicted"/>
<dbReference type="InterPro" id="IPR013783">
    <property type="entry name" value="Ig-like_fold"/>
</dbReference>
<dbReference type="GO" id="GO:0098609">
    <property type="term" value="P:cell-cell adhesion"/>
    <property type="evidence" value="ECO:0007669"/>
    <property type="project" value="InterPro"/>
</dbReference>
<keyword evidence="8" id="KW-1015">Disulfide bond</keyword>
<evidence type="ECO:0000256" key="5">
    <source>
        <dbReference type="ARBA" id="ARBA00022889"/>
    </source>
</evidence>
<evidence type="ECO:0000256" key="8">
    <source>
        <dbReference type="ARBA" id="ARBA00023157"/>
    </source>
</evidence>
<dbReference type="Gene3D" id="2.60.40.10">
    <property type="entry name" value="Immunoglobulins"/>
    <property type="match status" value="1"/>
</dbReference>
<dbReference type="InterPro" id="IPR047012">
    <property type="entry name" value="ICAM_VCAM"/>
</dbReference>
<dbReference type="GO" id="GO:0005886">
    <property type="term" value="C:plasma membrane"/>
    <property type="evidence" value="ECO:0007669"/>
    <property type="project" value="TreeGrafter"/>
</dbReference>
<evidence type="ECO:0000313" key="12">
    <source>
        <dbReference type="Proteomes" id="UP000541811"/>
    </source>
</evidence>
<gene>
    <name evidence="11" type="primary">Icam4</name>
    <name evidence="11" type="ORF">AREINT_R15142</name>
</gene>
<comment type="caution">
    <text evidence="11">The sequence shown here is derived from an EMBL/GenBank/DDBJ whole genome shotgun (WGS) entry which is preliminary data.</text>
</comment>
<reference evidence="11 12" key="1">
    <citation type="submission" date="2019-09" db="EMBL/GenBank/DDBJ databases">
        <title>Bird 10,000 Genomes (B10K) Project - Family phase.</title>
        <authorList>
            <person name="Zhang G."/>
        </authorList>
    </citation>
    <scope>NUCLEOTIDE SEQUENCE [LARGE SCALE GENOMIC DNA]</scope>
    <source>
        <strain evidence="11">B10K-DU-005-73</strain>
        <tissue evidence="11">Liver</tissue>
    </source>
</reference>
<sequence length="107" mass="12078">LLNVTEWNSNVQGFYKCYQDREVVTTKLTVYRAPQLVVLEPVPALAVGKSQEVRCHVVGAAPVRNLVVTLRQGGETLSTETFPQHRGDEPEEVWVTHRLTAQRRDHG</sequence>
<evidence type="ECO:0000256" key="6">
    <source>
        <dbReference type="ARBA" id="ARBA00022989"/>
    </source>
</evidence>